<accession>A0A9P8LHQ0</accession>
<feature type="chain" id="PRO_5040361844" evidence="1">
    <location>
        <begin position="19"/>
        <end position="237"/>
    </location>
</feature>
<protein>
    <submittedName>
        <fullName evidence="2">Uncharacterized protein</fullName>
    </submittedName>
</protein>
<feature type="signal peptide" evidence="1">
    <location>
        <begin position="1"/>
        <end position="18"/>
    </location>
</feature>
<organism evidence="2 3">
    <name type="scientific">Trichoglossum hirsutum</name>
    <dbReference type="NCBI Taxonomy" id="265104"/>
    <lineage>
        <taxon>Eukaryota</taxon>
        <taxon>Fungi</taxon>
        <taxon>Dikarya</taxon>
        <taxon>Ascomycota</taxon>
        <taxon>Pezizomycotina</taxon>
        <taxon>Geoglossomycetes</taxon>
        <taxon>Geoglossales</taxon>
        <taxon>Geoglossaceae</taxon>
        <taxon>Trichoglossum</taxon>
    </lineage>
</organism>
<keyword evidence="1" id="KW-0732">Signal</keyword>
<evidence type="ECO:0000256" key="1">
    <source>
        <dbReference type="SAM" id="SignalP"/>
    </source>
</evidence>
<dbReference type="EMBL" id="JAGHQM010000092">
    <property type="protein sequence ID" value="KAH0565464.1"/>
    <property type="molecule type" value="Genomic_DNA"/>
</dbReference>
<gene>
    <name evidence="2" type="ORF">GP486_001145</name>
</gene>
<evidence type="ECO:0000313" key="2">
    <source>
        <dbReference type="EMBL" id="KAH0565464.1"/>
    </source>
</evidence>
<dbReference type="Proteomes" id="UP000750711">
    <property type="component" value="Unassembled WGS sequence"/>
</dbReference>
<evidence type="ECO:0000313" key="3">
    <source>
        <dbReference type="Proteomes" id="UP000750711"/>
    </source>
</evidence>
<comment type="caution">
    <text evidence="2">The sequence shown here is derived from an EMBL/GenBank/DDBJ whole genome shotgun (WGS) entry which is preliminary data.</text>
</comment>
<keyword evidence="3" id="KW-1185">Reference proteome</keyword>
<sequence>MFRKLTIAIGFLVCIALATPHIGIEKDFDFWVNDPDGNTNRHIQSYSGIIDFGTSTTDTGIMTDRQFVRIVEAAYGEMRVLWQERLEPVGNLPRAMIALAAGTRIYFASSIRDGDAVKIGNFLQEDSIDTILSECGELSCHAHGGACGEISVASLYHWENKGEAKGLVPQPRVAAWIEFSGSRYNAAPCSTTKPEGWGCSKLVTEYGWRAVKGLEPDTFNENSWRFTTLKNPRGCDV</sequence>
<reference evidence="2" key="1">
    <citation type="submission" date="2021-03" db="EMBL/GenBank/DDBJ databases">
        <title>Comparative genomics and phylogenomic investigation of the class Geoglossomycetes provide insights into ecological specialization and systematics.</title>
        <authorList>
            <person name="Melie T."/>
            <person name="Pirro S."/>
            <person name="Miller A.N."/>
            <person name="Quandt A."/>
        </authorList>
    </citation>
    <scope>NUCLEOTIDE SEQUENCE</scope>
    <source>
        <strain evidence="2">CAQ_001_2017</strain>
    </source>
</reference>
<proteinExistence type="predicted"/>
<dbReference type="AlphaFoldDB" id="A0A9P8LHQ0"/>
<name>A0A9P8LHQ0_9PEZI</name>